<gene>
    <name evidence="10" type="primary">LOC112290900</name>
    <name evidence="9" type="ORF">PHYPA_016866</name>
</gene>
<dbReference type="InterPro" id="IPR023395">
    <property type="entry name" value="MCP_dom_sf"/>
</dbReference>
<reference evidence="9 11" key="1">
    <citation type="journal article" date="2008" name="Science">
        <title>The Physcomitrella genome reveals evolutionary insights into the conquest of land by plants.</title>
        <authorList>
            <person name="Rensing S."/>
            <person name="Lang D."/>
            <person name="Zimmer A."/>
            <person name="Terry A."/>
            <person name="Salamov A."/>
            <person name="Shapiro H."/>
            <person name="Nishiyama T."/>
            <person name="Perroud P.-F."/>
            <person name="Lindquist E."/>
            <person name="Kamisugi Y."/>
            <person name="Tanahashi T."/>
            <person name="Sakakibara K."/>
            <person name="Fujita T."/>
            <person name="Oishi K."/>
            <person name="Shin-I T."/>
            <person name="Kuroki Y."/>
            <person name="Toyoda A."/>
            <person name="Suzuki Y."/>
            <person name="Hashimoto A."/>
            <person name="Yamaguchi K."/>
            <person name="Sugano A."/>
            <person name="Kohara Y."/>
            <person name="Fujiyama A."/>
            <person name="Anterola A."/>
            <person name="Aoki S."/>
            <person name="Ashton N."/>
            <person name="Barbazuk W.B."/>
            <person name="Barker E."/>
            <person name="Bennetzen J."/>
            <person name="Bezanilla M."/>
            <person name="Blankenship R."/>
            <person name="Cho S.H."/>
            <person name="Dutcher S."/>
            <person name="Estelle M."/>
            <person name="Fawcett J.A."/>
            <person name="Gundlach H."/>
            <person name="Hanada K."/>
            <person name="Heyl A."/>
            <person name="Hicks K.A."/>
            <person name="Hugh J."/>
            <person name="Lohr M."/>
            <person name="Mayer K."/>
            <person name="Melkozernov A."/>
            <person name="Murata T."/>
            <person name="Nelson D."/>
            <person name="Pils B."/>
            <person name="Prigge M."/>
            <person name="Reiss B."/>
            <person name="Renner T."/>
            <person name="Rombauts S."/>
            <person name="Rushton P."/>
            <person name="Sanderfoot A."/>
            <person name="Schween G."/>
            <person name="Shiu S.-H."/>
            <person name="Stueber K."/>
            <person name="Theodoulou F.L."/>
            <person name="Tu H."/>
            <person name="Van de Peer Y."/>
            <person name="Verrier P.J."/>
            <person name="Waters E."/>
            <person name="Wood A."/>
            <person name="Yang L."/>
            <person name="Cove D."/>
            <person name="Cuming A."/>
            <person name="Hasebe M."/>
            <person name="Lucas S."/>
            <person name="Mishler D.B."/>
            <person name="Reski R."/>
            <person name="Grigoriev I."/>
            <person name="Quatrano R.S."/>
            <person name="Boore J.L."/>
        </authorList>
    </citation>
    <scope>NUCLEOTIDE SEQUENCE [LARGE SCALE GENOMIC DNA]</scope>
    <source>
        <strain evidence="10 11">cv. Gransden 2004</strain>
    </source>
</reference>
<dbReference type="PRINTS" id="PR00926">
    <property type="entry name" value="MITOCARRIER"/>
</dbReference>
<keyword evidence="4" id="KW-0677">Repeat</keyword>
<dbReference type="EnsemblPlants" id="Pp3c13_2130V3.1">
    <property type="protein sequence ID" value="Pp3c13_2130V3.1"/>
    <property type="gene ID" value="Pp3c13_2130"/>
</dbReference>
<dbReference type="PANTHER" id="PTHR24089">
    <property type="entry name" value="SOLUTE CARRIER FAMILY 25"/>
    <property type="match status" value="1"/>
</dbReference>
<evidence type="ECO:0000256" key="7">
    <source>
        <dbReference type="RuleBase" id="RU000488"/>
    </source>
</evidence>
<feature type="compositionally biased region" description="Basic and acidic residues" evidence="8">
    <location>
        <begin position="170"/>
        <end position="183"/>
    </location>
</feature>
<keyword evidence="2 7" id="KW-0813">Transport</keyword>
<dbReference type="GO" id="GO:0016020">
    <property type="term" value="C:membrane"/>
    <property type="evidence" value="ECO:0007669"/>
    <property type="project" value="UniProtKB-SubCell"/>
</dbReference>
<feature type="region of interest" description="Disordered" evidence="8">
    <location>
        <begin position="23"/>
        <end position="69"/>
    </location>
</feature>
<dbReference type="SUPFAM" id="SSF103506">
    <property type="entry name" value="Mitochondrial carrier"/>
    <property type="match status" value="1"/>
</dbReference>
<keyword evidence="3 6" id="KW-0812">Transmembrane</keyword>
<dbReference type="InterPro" id="IPR018108">
    <property type="entry name" value="MCP_transmembrane"/>
</dbReference>
<feature type="repeat" description="Solcar" evidence="6">
    <location>
        <begin position="355"/>
        <end position="439"/>
    </location>
</feature>
<evidence type="ECO:0000256" key="1">
    <source>
        <dbReference type="ARBA" id="ARBA00004141"/>
    </source>
</evidence>
<dbReference type="KEGG" id="ppp:112290900"/>
<dbReference type="EMBL" id="ABEU02000013">
    <property type="protein sequence ID" value="PNR42037.1"/>
    <property type="molecule type" value="Genomic_DNA"/>
</dbReference>
<keyword evidence="11" id="KW-1185">Reference proteome</keyword>
<sequence>MGEAGMRTPECAPKLRWEVKPSNWQAERQRWHEQHVEKQESPLVRSRHSSHGNVRSDKQPHVKKASISERERMRKAGDLVEPQINSFDLQPPVAHRANSTVTFSERQRRKKRAGYGFNGFFLTENECYDSLDQLFPGARADYAPPDWTASRRPPQSLFDSWNSGFRQFMEEKGWGNGKPELKSGGKSQRKNGEDGEYGEYGRFLDMEDAAEKPSVTSGVAQVPIHELESDKKHFELELEDEVGPERKKKVRRHRFRLKLGPNGRRLLSGAIAGAFSRTAVAPLETIRTHLMVGSRGHSVSEVFGWIVSNEGWQGLFRGNAINVLRVAPSKAIELFAFDKVKGFLNSIENKPGILATLPVSPIAGSCAGISSTLVMYPLELLKTRLTIQPDEYRGILHALYRIVTEEGFLELYRGLAPSIIGVIPYAGVNYFAYDSLRSMYKRLSKEERIGNIQTLLIGSLAGAIASSSTFPLEVARKQMQVGAIKGRVVYSSTLDALRGIVKERGISGLYRGLGPSCLKLVPAAGLSFMCYEALKRILLEEEEADS</sequence>
<feature type="compositionally biased region" description="Basic and acidic residues" evidence="8">
    <location>
        <begin position="54"/>
        <end position="69"/>
    </location>
</feature>
<dbReference type="Gene3D" id="1.50.40.10">
    <property type="entry name" value="Mitochondrial carrier domain"/>
    <property type="match status" value="1"/>
</dbReference>
<evidence type="ECO:0000256" key="5">
    <source>
        <dbReference type="ARBA" id="ARBA00023136"/>
    </source>
</evidence>
<dbReference type="GeneID" id="112290900"/>
<dbReference type="OrthoDB" id="270584at2759"/>
<dbReference type="Proteomes" id="UP000006727">
    <property type="component" value="Chromosome 13"/>
</dbReference>
<feature type="compositionally biased region" description="Basic and acidic residues" evidence="8">
    <location>
        <begin position="27"/>
        <end position="40"/>
    </location>
</feature>
<feature type="repeat" description="Solcar" evidence="6">
    <location>
        <begin position="449"/>
        <end position="537"/>
    </location>
</feature>
<dbReference type="GO" id="GO:0055085">
    <property type="term" value="P:transmembrane transport"/>
    <property type="evidence" value="ECO:0007669"/>
    <property type="project" value="InterPro"/>
</dbReference>
<feature type="repeat" description="Solcar" evidence="6">
    <location>
        <begin position="260"/>
        <end position="343"/>
    </location>
</feature>
<evidence type="ECO:0000256" key="8">
    <source>
        <dbReference type="SAM" id="MobiDB-lite"/>
    </source>
</evidence>
<dbReference type="PaxDb" id="3218-PP1S107_200V6.1"/>
<accession>A0A2K1JKH2</accession>
<dbReference type="STRING" id="3218.A0A2K1JKH2"/>
<dbReference type="RefSeq" id="XP_024393520.1">
    <property type="nucleotide sequence ID" value="XM_024537752.2"/>
</dbReference>
<dbReference type="Pfam" id="PF00153">
    <property type="entry name" value="Mito_carr"/>
    <property type="match status" value="3"/>
</dbReference>
<comment type="subcellular location">
    <subcellularLocation>
        <location evidence="1">Membrane</location>
        <topology evidence="1">Multi-pass membrane protein</topology>
    </subcellularLocation>
</comment>
<dbReference type="Gramene" id="Pp3c13_2130V3.2">
    <property type="protein sequence ID" value="Pp3c13_2130V3.2"/>
    <property type="gene ID" value="Pp3c13_2130"/>
</dbReference>
<evidence type="ECO:0000313" key="11">
    <source>
        <dbReference type="Proteomes" id="UP000006727"/>
    </source>
</evidence>
<proteinExistence type="inferred from homology"/>
<dbReference type="PROSITE" id="PS50920">
    <property type="entry name" value="SOLCAR"/>
    <property type="match status" value="3"/>
</dbReference>
<evidence type="ECO:0000256" key="6">
    <source>
        <dbReference type="PROSITE-ProRule" id="PRU00282"/>
    </source>
</evidence>
<comment type="similarity">
    <text evidence="7">Belongs to the mitochondrial carrier (TC 2.A.29) family.</text>
</comment>
<protein>
    <submittedName>
        <fullName evidence="9 10">Uncharacterized protein</fullName>
    </submittedName>
</protein>
<dbReference type="EnsemblPlants" id="Pp3c13_2130V3.2">
    <property type="protein sequence ID" value="Pp3c13_2130V3.2"/>
    <property type="gene ID" value="Pp3c13_2130"/>
</dbReference>
<reference evidence="10" key="3">
    <citation type="submission" date="2020-12" db="UniProtKB">
        <authorList>
            <consortium name="EnsemblPlants"/>
        </authorList>
    </citation>
    <scope>IDENTIFICATION</scope>
</reference>
<keyword evidence="5 6" id="KW-0472">Membrane</keyword>
<dbReference type="Gramene" id="Pp3c13_2130V3.1">
    <property type="protein sequence ID" value="Pp3c13_2130V3.1"/>
    <property type="gene ID" value="Pp3c13_2130"/>
</dbReference>
<evidence type="ECO:0000256" key="2">
    <source>
        <dbReference type="ARBA" id="ARBA00022448"/>
    </source>
</evidence>
<evidence type="ECO:0000313" key="10">
    <source>
        <dbReference type="EnsemblPlants" id="Pp3c13_2130V3.1"/>
    </source>
</evidence>
<dbReference type="AlphaFoldDB" id="A0A2K1JKH2"/>
<evidence type="ECO:0000256" key="4">
    <source>
        <dbReference type="ARBA" id="ARBA00022737"/>
    </source>
</evidence>
<dbReference type="InterPro" id="IPR002067">
    <property type="entry name" value="MCP"/>
</dbReference>
<evidence type="ECO:0000256" key="3">
    <source>
        <dbReference type="ARBA" id="ARBA00022692"/>
    </source>
</evidence>
<evidence type="ECO:0000313" key="9">
    <source>
        <dbReference type="EMBL" id="PNR42037.1"/>
    </source>
</evidence>
<organism evidence="9">
    <name type="scientific">Physcomitrium patens</name>
    <name type="common">Spreading-leaved earth moss</name>
    <name type="synonym">Physcomitrella patens</name>
    <dbReference type="NCBI Taxonomy" id="3218"/>
    <lineage>
        <taxon>Eukaryota</taxon>
        <taxon>Viridiplantae</taxon>
        <taxon>Streptophyta</taxon>
        <taxon>Embryophyta</taxon>
        <taxon>Bryophyta</taxon>
        <taxon>Bryophytina</taxon>
        <taxon>Bryopsida</taxon>
        <taxon>Funariidae</taxon>
        <taxon>Funariales</taxon>
        <taxon>Funariaceae</taxon>
        <taxon>Physcomitrium</taxon>
    </lineage>
</organism>
<name>A0A2K1JKH2_PHYPA</name>
<feature type="region of interest" description="Disordered" evidence="8">
    <location>
        <begin position="170"/>
        <end position="198"/>
    </location>
</feature>
<reference evidence="9 11" key="2">
    <citation type="journal article" date="2018" name="Plant J.">
        <title>The Physcomitrella patens chromosome-scale assembly reveals moss genome structure and evolution.</title>
        <authorList>
            <person name="Lang D."/>
            <person name="Ullrich K.K."/>
            <person name="Murat F."/>
            <person name="Fuchs J."/>
            <person name="Jenkins J."/>
            <person name="Haas F.B."/>
            <person name="Piednoel M."/>
            <person name="Gundlach H."/>
            <person name="Van Bel M."/>
            <person name="Meyberg R."/>
            <person name="Vives C."/>
            <person name="Morata J."/>
            <person name="Symeonidi A."/>
            <person name="Hiss M."/>
            <person name="Muchero W."/>
            <person name="Kamisugi Y."/>
            <person name="Saleh O."/>
            <person name="Blanc G."/>
            <person name="Decker E.L."/>
            <person name="van Gessel N."/>
            <person name="Grimwood J."/>
            <person name="Hayes R.D."/>
            <person name="Graham S.W."/>
            <person name="Gunter L.E."/>
            <person name="McDaniel S.F."/>
            <person name="Hoernstein S.N.W."/>
            <person name="Larsson A."/>
            <person name="Li F.W."/>
            <person name="Perroud P.F."/>
            <person name="Phillips J."/>
            <person name="Ranjan P."/>
            <person name="Rokshar D.S."/>
            <person name="Rothfels C.J."/>
            <person name="Schneider L."/>
            <person name="Shu S."/>
            <person name="Stevenson D.W."/>
            <person name="Thummler F."/>
            <person name="Tillich M."/>
            <person name="Villarreal Aguilar J.C."/>
            <person name="Widiez T."/>
            <person name="Wong G.K."/>
            <person name="Wymore A."/>
            <person name="Zhang Y."/>
            <person name="Zimmer A.D."/>
            <person name="Quatrano R.S."/>
            <person name="Mayer K.F.X."/>
            <person name="Goodstein D."/>
            <person name="Casacuberta J.M."/>
            <person name="Vandepoele K."/>
            <person name="Reski R."/>
            <person name="Cuming A.C."/>
            <person name="Tuskan G.A."/>
            <person name="Maumus F."/>
            <person name="Salse J."/>
            <person name="Schmutz J."/>
            <person name="Rensing S.A."/>
        </authorList>
    </citation>
    <scope>NUCLEOTIDE SEQUENCE [LARGE SCALE GENOMIC DNA]</scope>
    <source>
        <strain evidence="10 11">cv. Gransden 2004</strain>
    </source>
</reference>